<feature type="transmembrane region" description="Helical" evidence="1">
    <location>
        <begin position="413"/>
        <end position="430"/>
    </location>
</feature>
<proteinExistence type="predicted"/>
<feature type="transmembrane region" description="Helical" evidence="1">
    <location>
        <begin position="42"/>
        <end position="63"/>
    </location>
</feature>
<feature type="transmembrane region" description="Helical" evidence="1">
    <location>
        <begin position="320"/>
        <end position="337"/>
    </location>
</feature>
<gene>
    <name evidence="2" type="ORF">ABIA52_004100</name>
</gene>
<dbReference type="RefSeq" id="WP_404595561.1">
    <property type="nucleotide sequence ID" value="NZ_JBIYEW010000003.1"/>
</dbReference>
<feature type="transmembrane region" description="Helical" evidence="1">
    <location>
        <begin position="137"/>
        <end position="157"/>
    </location>
</feature>
<dbReference type="InterPro" id="IPR046264">
    <property type="entry name" value="DUF6297"/>
</dbReference>
<evidence type="ECO:0000313" key="3">
    <source>
        <dbReference type="Proteomes" id="UP001620520"/>
    </source>
</evidence>
<accession>A0ABW8NC85</accession>
<organism evidence="2 3">
    <name type="scientific">Paenarthrobacter histidinolovorans</name>
    <dbReference type="NCBI Taxonomy" id="43664"/>
    <lineage>
        <taxon>Bacteria</taxon>
        <taxon>Bacillati</taxon>
        <taxon>Actinomycetota</taxon>
        <taxon>Actinomycetes</taxon>
        <taxon>Micrococcales</taxon>
        <taxon>Micrococcaceae</taxon>
        <taxon>Paenarthrobacter</taxon>
    </lineage>
</organism>
<dbReference type="Pfam" id="PF19814">
    <property type="entry name" value="DUF6297"/>
    <property type="match status" value="1"/>
</dbReference>
<evidence type="ECO:0000313" key="2">
    <source>
        <dbReference type="EMBL" id="MFK4641211.1"/>
    </source>
</evidence>
<dbReference type="EMBL" id="JBIYEW010000003">
    <property type="protein sequence ID" value="MFK4641211.1"/>
    <property type="molecule type" value="Genomic_DNA"/>
</dbReference>
<name>A0ABW8NC85_9MICC</name>
<keyword evidence="1" id="KW-0472">Membrane</keyword>
<feature type="transmembrane region" description="Helical" evidence="1">
    <location>
        <begin position="223"/>
        <end position="241"/>
    </location>
</feature>
<evidence type="ECO:0000256" key="1">
    <source>
        <dbReference type="SAM" id="Phobius"/>
    </source>
</evidence>
<comment type="caution">
    <text evidence="2">The sequence shown here is derived from an EMBL/GenBank/DDBJ whole genome shotgun (WGS) entry which is preliminary data.</text>
</comment>
<keyword evidence="3" id="KW-1185">Reference proteome</keyword>
<feature type="transmembrane region" description="Helical" evidence="1">
    <location>
        <begin position="169"/>
        <end position="188"/>
    </location>
</feature>
<keyword evidence="1" id="KW-0812">Transmembrane</keyword>
<sequence>MLTLDDSTPDRHLAAEIVRFTRSTTRRHKRSRVSLSERFVDAYSWGLGIAVSLTIAASFVLALRNEIADRSSAGTGIIGAQWLILPEPVLWTSVTYAFLLVVSNLARKLGPVTVGGPESIWWLTLPIDRRPMVLPPFLRKVALTGTGLTLLYLAFSMVTAVNRTAPEHLLASVTFGAAGVIAVTLAAFQQLGLLGPRIGRVVAMTALLACAVLPTASSSPWPAALAFVAAVVLLVLAGPRTGEVRSEELIRGGAVAGHAGASLFMMDSNEVLRALGGGRKTVDGGRAAGFFARPAGGPLRALIRADVVAFLRLNPPLMPSVLWLAACVAMLLVEGGLPEFAQLGIIVIAGCATASGMGGVARKAALVPELEALLPLHPALVRSSRALMPCLAMAVWMAALSGLLVLLGASDPALIAVGALAGIGMGAGTLRSATKAAPDWSAPPVDTPFGPVPRAQLGSLMRGLDVTILAMVPVMVGLYLGYTPLTVVVVQALFSAGIVLLSVLSKPKKA</sequence>
<keyword evidence="1" id="KW-1133">Transmembrane helix</keyword>
<feature type="transmembrane region" description="Helical" evidence="1">
    <location>
        <begin position="386"/>
        <end position="407"/>
    </location>
</feature>
<dbReference type="Proteomes" id="UP001620520">
    <property type="component" value="Unassembled WGS sequence"/>
</dbReference>
<reference evidence="2 3" key="1">
    <citation type="submission" date="2024-10" db="EMBL/GenBank/DDBJ databases">
        <title>Novel secondary metabolite-producing bacteria for plant disease control.</title>
        <authorList>
            <person name="Chevrette M."/>
        </authorList>
    </citation>
    <scope>NUCLEOTIDE SEQUENCE [LARGE SCALE GENOMIC DNA]</scope>
    <source>
        <strain evidence="2 3">J30 TE3557</strain>
    </source>
</reference>
<protein>
    <submittedName>
        <fullName evidence="2">Uncharacterized protein</fullName>
    </submittedName>
</protein>
<feature type="transmembrane region" description="Helical" evidence="1">
    <location>
        <begin position="488"/>
        <end position="505"/>
    </location>
</feature>